<evidence type="ECO:0000313" key="3">
    <source>
        <dbReference type="Proteomes" id="UP001529510"/>
    </source>
</evidence>
<comment type="caution">
    <text evidence="2">The sequence shown here is derived from an EMBL/GenBank/DDBJ whole genome shotgun (WGS) entry which is preliminary data.</text>
</comment>
<organism evidence="2 3">
    <name type="scientific">Cirrhinus mrigala</name>
    <name type="common">Mrigala</name>
    <dbReference type="NCBI Taxonomy" id="683832"/>
    <lineage>
        <taxon>Eukaryota</taxon>
        <taxon>Metazoa</taxon>
        <taxon>Chordata</taxon>
        <taxon>Craniata</taxon>
        <taxon>Vertebrata</taxon>
        <taxon>Euteleostomi</taxon>
        <taxon>Actinopterygii</taxon>
        <taxon>Neopterygii</taxon>
        <taxon>Teleostei</taxon>
        <taxon>Ostariophysi</taxon>
        <taxon>Cypriniformes</taxon>
        <taxon>Cyprinidae</taxon>
        <taxon>Labeoninae</taxon>
        <taxon>Labeonini</taxon>
        <taxon>Cirrhinus</taxon>
    </lineage>
</organism>
<protein>
    <submittedName>
        <fullName evidence="2">Uncharacterized protein</fullName>
    </submittedName>
</protein>
<reference evidence="2 3" key="1">
    <citation type="submission" date="2024-05" db="EMBL/GenBank/DDBJ databases">
        <title>Genome sequencing and assembly of Indian major carp, Cirrhinus mrigala (Hamilton, 1822).</title>
        <authorList>
            <person name="Mohindra V."/>
            <person name="Chowdhury L.M."/>
            <person name="Lal K."/>
            <person name="Jena J.K."/>
        </authorList>
    </citation>
    <scope>NUCLEOTIDE SEQUENCE [LARGE SCALE GENOMIC DNA]</scope>
    <source>
        <strain evidence="2">CM1030</strain>
        <tissue evidence="2">Blood</tissue>
    </source>
</reference>
<evidence type="ECO:0000256" key="1">
    <source>
        <dbReference type="SAM" id="MobiDB-lite"/>
    </source>
</evidence>
<feature type="region of interest" description="Disordered" evidence="1">
    <location>
        <begin position="34"/>
        <end position="55"/>
    </location>
</feature>
<feature type="non-terminal residue" evidence="2">
    <location>
        <position position="55"/>
    </location>
</feature>
<dbReference type="EMBL" id="JAMKFB020000019">
    <property type="protein sequence ID" value="KAL0166243.1"/>
    <property type="molecule type" value="Genomic_DNA"/>
</dbReference>
<accession>A0ABD0NWI8</accession>
<evidence type="ECO:0000313" key="2">
    <source>
        <dbReference type="EMBL" id="KAL0166243.1"/>
    </source>
</evidence>
<sequence length="55" mass="6364">GVFLPSEDFTEHPDMYQGEDMAQCSEELVITKVEDTNEMDQNEDYNGMTEVDEQE</sequence>
<proteinExistence type="predicted"/>
<dbReference type="AlphaFoldDB" id="A0ABD0NWI8"/>
<feature type="non-terminal residue" evidence="2">
    <location>
        <position position="1"/>
    </location>
</feature>
<dbReference type="Proteomes" id="UP001529510">
    <property type="component" value="Unassembled WGS sequence"/>
</dbReference>
<keyword evidence="3" id="KW-1185">Reference proteome</keyword>
<gene>
    <name evidence="2" type="ORF">M9458_038087</name>
</gene>
<name>A0ABD0NWI8_CIRMR</name>